<evidence type="ECO:0000313" key="3">
    <source>
        <dbReference type="EMBL" id="VUZ86603.1"/>
    </source>
</evidence>
<keyword evidence="4" id="KW-1185">Reference proteome</keyword>
<sequence>SSDKTGWSEERTGIFGDKYTQHYDRGPSGTGVSQEHEPENSRYAGSSQGSSSAYFSSSNSPASSSSGPSISGAVGFLIVLGIVAVFIYNALSPTSSSPPMGQRTVKHISGMPAAFLRLFSEYAMKSNKKAIALAIDSEGKWAAGYSAGHSSQSEATERALSECRQRLPRFNVQTSCKLYAIGTNVIFTW</sequence>
<gene>
    <name evidence="3" type="ORF">MELA_03008</name>
</gene>
<evidence type="ECO:0000256" key="1">
    <source>
        <dbReference type="SAM" id="MobiDB-lite"/>
    </source>
</evidence>
<reference evidence="3 4" key="1">
    <citation type="submission" date="2019-07" db="EMBL/GenBank/DDBJ databases">
        <authorList>
            <person name="Cremers G."/>
        </authorList>
    </citation>
    <scope>NUCLEOTIDE SEQUENCE [LARGE SCALE GENOMIC DNA]</scope>
</reference>
<feature type="region of interest" description="Disordered" evidence="1">
    <location>
        <begin position="1"/>
        <end position="58"/>
    </location>
</feature>
<dbReference type="Proteomes" id="UP000334340">
    <property type="component" value="Unassembled WGS sequence"/>
</dbReference>
<evidence type="ECO:0000313" key="4">
    <source>
        <dbReference type="Proteomes" id="UP000334340"/>
    </source>
</evidence>
<dbReference type="EMBL" id="CABIKM010000074">
    <property type="protein sequence ID" value="VUZ86603.1"/>
    <property type="molecule type" value="Genomic_DNA"/>
</dbReference>
<accession>A0A564ZN18</accession>
<keyword evidence="2" id="KW-0812">Transmembrane</keyword>
<dbReference type="AlphaFoldDB" id="A0A564ZN18"/>
<protein>
    <submittedName>
        <fullName evidence="3">Uncharacterized protein</fullName>
    </submittedName>
</protein>
<feature type="non-terminal residue" evidence="3">
    <location>
        <position position="1"/>
    </location>
</feature>
<name>A0A564ZN18_9BACT</name>
<feature type="compositionally biased region" description="Basic and acidic residues" evidence="1">
    <location>
        <begin position="1"/>
        <end position="12"/>
    </location>
</feature>
<evidence type="ECO:0000256" key="2">
    <source>
        <dbReference type="SAM" id="Phobius"/>
    </source>
</evidence>
<proteinExistence type="predicted"/>
<organism evidence="3 4">
    <name type="scientific">Candidatus Methylomirabilis lanthanidiphila</name>
    <dbReference type="NCBI Taxonomy" id="2211376"/>
    <lineage>
        <taxon>Bacteria</taxon>
        <taxon>Candidatus Methylomirabilota</taxon>
        <taxon>Candidatus Methylomirabilia</taxon>
        <taxon>Candidatus Methylomirabilales</taxon>
        <taxon>Candidatus Methylomirabilaceae</taxon>
        <taxon>Candidatus Methylomirabilis</taxon>
    </lineage>
</organism>
<keyword evidence="2" id="KW-1133">Transmembrane helix</keyword>
<feature type="transmembrane region" description="Helical" evidence="2">
    <location>
        <begin position="70"/>
        <end position="91"/>
    </location>
</feature>
<keyword evidence="2" id="KW-0472">Membrane</keyword>
<feature type="compositionally biased region" description="Low complexity" evidence="1">
    <location>
        <begin position="41"/>
        <end position="58"/>
    </location>
</feature>